<evidence type="ECO:0000256" key="9">
    <source>
        <dbReference type="ARBA" id="ARBA00023014"/>
    </source>
</evidence>
<protein>
    <submittedName>
        <fullName evidence="12">Putative N-methylproline demethylase</fullName>
        <ecNumber evidence="12">1.-.-.-</ecNumber>
    </submittedName>
</protein>
<dbReference type="PANTHER" id="PTHR42917">
    <property type="entry name" value="2,4-DIENOYL-COA REDUCTASE"/>
    <property type="match status" value="1"/>
</dbReference>
<dbReference type="GO" id="GO:0046872">
    <property type="term" value="F:metal ion binding"/>
    <property type="evidence" value="ECO:0007669"/>
    <property type="project" value="UniProtKB-KW"/>
</dbReference>
<evidence type="ECO:0000313" key="12">
    <source>
        <dbReference type="EMBL" id="SPH22414.1"/>
    </source>
</evidence>
<dbReference type="InterPro" id="IPR051793">
    <property type="entry name" value="NADH:flavin_oxidoreductase"/>
</dbReference>
<dbReference type="EMBL" id="OMOR01000001">
    <property type="protein sequence ID" value="SPH22414.1"/>
    <property type="molecule type" value="Genomic_DNA"/>
</dbReference>
<evidence type="ECO:0000259" key="10">
    <source>
        <dbReference type="Pfam" id="PF00724"/>
    </source>
</evidence>
<keyword evidence="13" id="KW-1185">Reference proteome</keyword>
<evidence type="ECO:0000256" key="6">
    <source>
        <dbReference type="ARBA" id="ARBA00022723"/>
    </source>
</evidence>
<keyword evidence="12" id="KW-0489">Methyltransferase</keyword>
<evidence type="ECO:0000313" key="13">
    <source>
        <dbReference type="Proteomes" id="UP000244880"/>
    </source>
</evidence>
<dbReference type="GO" id="GO:0008168">
    <property type="term" value="F:methyltransferase activity"/>
    <property type="evidence" value="ECO:0007669"/>
    <property type="project" value="UniProtKB-KW"/>
</dbReference>
<dbReference type="Gene3D" id="3.50.50.60">
    <property type="entry name" value="FAD/NAD(P)-binding domain"/>
    <property type="match status" value="1"/>
</dbReference>
<dbReference type="Gene3D" id="3.20.20.70">
    <property type="entry name" value="Aldolase class I"/>
    <property type="match status" value="1"/>
</dbReference>
<dbReference type="GO" id="GO:0032259">
    <property type="term" value="P:methylation"/>
    <property type="evidence" value="ECO:0007669"/>
    <property type="project" value="UniProtKB-KW"/>
</dbReference>
<dbReference type="InterPro" id="IPR001155">
    <property type="entry name" value="OxRdtase_FMN_N"/>
</dbReference>
<evidence type="ECO:0000256" key="4">
    <source>
        <dbReference type="ARBA" id="ARBA00022630"/>
    </source>
</evidence>
<feature type="domain" description="FAD/NAD(P)-binding" evidence="11">
    <location>
        <begin position="372"/>
        <end position="490"/>
    </location>
</feature>
<dbReference type="OrthoDB" id="9784632at2"/>
<evidence type="ECO:0000256" key="2">
    <source>
        <dbReference type="ARBA" id="ARBA00001966"/>
    </source>
</evidence>
<dbReference type="EC" id="1.-.-.-" evidence="12"/>
<proteinExistence type="inferred from homology"/>
<evidence type="ECO:0000256" key="3">
    <source>
        <dbReference type="ARBA" id="ARBA00011048"/>
    </source>
</evidence>
<reference evidence="12 13" key="1">
    <citation type="submission" date="2018-03" db="EMBL/GenBank/DDBJ databases">
        <authorList>
            <person name="Keele B.F."/>
        </authorList>
    </citation>
    <scope>NUCLEOTIDE SEQUENCE [LARGE SCALE GENOMIC DNA]</scope>
    <source>
        <strain evidence="12 13">CECT 8599</strain>
    </source>
</reference>
<organism evidence="12 13">
    <name type="scientific">Ascidiaceihabitans donghaensis</name>
    <dbReference type="NCBI Taxonomy" id="1510460"/>
    <lineage>
        <taxon>Bacteria</taxon>
        <taxon>Pseudomonadati</taxon>
        <taxon>Pseudomonadota</taxon>
        <taxon>Alphaproteobacteria</taxon>
        <taxon>Rhodobacterales</taxon>
        <taxon>Paracoccaceae</taxon>
        <taxon>Ascidiaceihabitans</taxon>
    </lineage>
</organism>
<dbReference type="GO" id="GO:0051536">
    <property type="term" value="F:iron-sulfur cluster binding"/>
    <property type="evidence" value="ECO:0007669"/>
    <property type="project" value="UniProtKB-KW"/>
</dbReference>
<evidence type="ECO:0000256" key="8">
    <source>
        <dbReference type="ARBA" id="ARBA00023004"/>
    </source>
</evidence>
<keyword evidence="8" id="KW-0408">Iron</keyword>
<dbReference type="CDD" id="cd04734">
    <property type="entry name" value="OYE_like_3_FMN"/>
    <property type="match status" value="1"/>
</dbReference>
<dbReference type="Gene3D" id="3.40.50.720">
    <property type="entry name" value="NAD(P)-binding Rossmann-like Domain"/>
    <property type="match status" value="1"/>
</dbReference>
<feature type="domain" description="NADH:flavin oxidoreductase/NADH oxidase N-terminal" evidence="10">
    <location>
        <begin position="6"/>
        <end position="341"/>
    </location>
</feature>
<dbReference type="RefSeq" id="WP_108829358.1">
    <property type="nucleotide sequence ID" value="NZ_OMOR01000001.1"/>
</dbReference>
<dbReference type="GO" id="GO:0008670">
    <property type="term" value="F:2,4-dienoyl-CoA reductase (NADPH) activity"/>
    <property type="evidence" value="ECO:0007669"/>
    <property type="project" value="TreeGrafter"/>
</dbReference>
<keyword evidence="9" id="KW-0411">Iron-sulfur</keyword>
<name>A0A2R8BH58_9RHOB</name>
<accession>A0A2R8BH58</accession>
<gene>
    <name evidence="12" type="primary">stcD</name>
    <name evidence="12" type="ORF">ASD8599_03157</name>
</gene>
<dbReference type="Pfam" id="PF07992">
    <property type="entry name" value="Pyr_redox_2"/>
    <property type="match status" value="1"/>
</dbReference>
<comment type="cofactor">
    <cofactor evidence="1">
        <name>FMN</name>
        <dbReference type="ChEBI" id="CHEBI:58210"/>
    </cofactor>
</comment>
<comment type="cofactor">
    <cofactor evidence="2">
        <name>[4Fe-4S] cluster</name>
        <dbReference type="ChEBI" id="CHEBI:49883"/>
    </cofactor>
</comment>
<dbReference type="InterPro" id="IPR023753">
    <property type="entry name" value="FAD/NAD-binding_dom"/>
</dbReference>
<evidence type="ECO:0000256" key="7">
    <source>
        <dbReference type="ARBA" id="ARBA00023002"/>
    </source>
</evidence>
<dbReference type="Proteomes" id="UP000244880">
    <property type="component" value="Unassembled WGS sequence"/>
</dbReference>
<keyword evidence="4" id="KW-0285">Flavoprotein</keyword>
<comment type="similarity">
    <text evidence="3">In the N-terminal section; belongs to the NADH:flavin oxidoreductase/NADH oxidase family.</text>
</comment>
<sequence length="681" mass="74504">MSQDPLLQPYQLKHLTLKNRIMTTSHEPAYPEDGMPKERYAAYHAERAKAGVALAMTAGSAAVSKDSPPVFNNVLAYKDEVVPWIRQLTDRCHEHGCAVMIQLTHLGRRTTWNKGDWLPSISSSKHREPAHRAFPKLVEDWDIARVISDFADAAERMKAGGMDGIELQVYGHLLDQFWSPLTNDLDGPYGGQTLESRMRFPLDVLDAIRKRVGDDFIIGARYTADEAQAGGITAQEGLQISKILADTGQMDFLNVIKGRIHTDPAMTDVIPVQGMPSAPHLDFAGAVRKETGMPTFHAARIPDVATARHAIDAGLLDMVGMTRAHMADPHIVQKITEGREDDIRPCVGATYCLDRIYQAGEALCIHNPATGRELTMPHVIAKADKSKKVVVVGAGPGGLEAARVAAERGHEVVVFEAQPEPGGQIRLTAQSPRRREMIGIIDWRMAQCAARDVVFHFNTWAEAADVQAQNPDLVVVATGGLPNLELLEQGKEAAHVVSAWDIISGDVKPAASVLIYDESGDHSGLQAAEIAAMAGSHVEVMTPDRSIAPEVMAMNLVPYMRSLQDKDVTFTVAQRLLQVARVGNRLDATIGTDYSDLKTVKHYDQVVVNYGTLPLDDVYYDLKPLSVNLGEVDQSALIAGRPQAVLRNTEGQFQLFRIGDAVSARNTHAAIYDALRLMKDL</sequence>
<dbReference type="InterPro" id="IPR036188">
    <property type="entry name" value="FAD/NAD-bd_sf"/>
</dbReference>
<keyword evidence="12" id="KW-0808">Transferase</keyword>
<dbReference type="SUPFAM" id="SSF51395">
    <property type="entry name" value="FMN-linked oxidoreductases"/>
    <property type="match status" value="1"/>
</dbReference>
<dbReference type="PRINTS" id="PR00411">
    <property type="entry name" value="PNDRDTASEI"/>
</dbReference>
<keyword evidence="6" id="KW-0479">Metal-binding</keyword>
<dbReference type="AlphaFoldDB" id="A0A2R8BH58"/>
<dbReference type="SUPFAM" id="SSF51905">
    <property type="entry name" value="FAD/NAD(P)-binding domain"/>
    <property type="match status" value="1"/>
</dbReference>
<evidence type="ECO:0000259" key="11">
    <source>
        <dbReference type="Pfam" id="PF07992"/>
    </source>
</evidence>
<evidence type="ECO:0000256" key="5">
    <source>
        <dbReference type="ARBA" id="ARBA00022643"/>
    </source>
</evidence>
<keyword evidence="5" id="KW-0288">FMN</keyword>
<dbReference type="Pfam" id="PF00724">
    <property type="entry name" value="Oxidored_FMN"/>
    <property type="match status" value="1"/>
</dbReference>
<evidence type="ECO:0000256" key="1">
    <source>
        <dbReference type="ARBA" id="ARBA00001917"/>
    </source>
</evidence>
<dbReference type="GO" id="GO:0033543">
    <property type="term" value="P:fatty acid beta-oxidation, unsaturated, even number, reductase/isomerase pathway"/>
    <property type="evidence" value="ECO:0007669"/>
    <property type="project" value="TreeGrafter"/>
</dbReference>
<dbReference type="InterPro" id="IPR013785">
    <property type="entry name" value="Aldolase_TIM"/>
</dbReference>
<keyword evidence="7 12" id="KW-0560">Oxidoreductase</keyword>
<dbReference type="PANTHER" id="PTHR42917:SF2">
    <property type="entry name" value="2,4-DIENOYL-COA REDUCTASE [(2E)-ENOYL-COA-PRODUCING]"/>
    <property type="match status" value="1"/>
</dbReference>
<dbReference type="GO" id="GO:0010181">
    <property type="term" value="F:FMN binding"/>
    <property type="evidence" value="ECO:0007669"/>
    <property type="project" value="InterPro"/>
</dbReference>
<dbReference type="PRINTS" id="PR00368">
    <property type="entry name" value="FADPNR"/>
</dbReference>